<evidence type="ECO:0000256" key="1">
    <source>
        <dbReference type="SAM" id="MobiDB-lite"/>
    </source>
</evidence>
<feature type="transmembrane region" description="Helical" evidence="2">
    <location>
        <begin position="35"/>
        <end position="58"/>
    </location>
</feature>
<feature type="compositionally biased region" description="Basic and acidic residues" evidence="1">
    <location>
        <begin position="106"/>
        <end position="119"/>
    </location>
</feature>
<reference evidence="3 4" key="1">
    <citation type="submission" date="2021-05" db="EMBL/GenBank/DDBJ databases">
        <title>Direct Submission.</title>
        <authorList>
            <person name="Li K."/>
            <person name="Gao J."/>
        </authorList>
    </citation>
    <scope>NUCLEOTIDE SEQUENCE [LARGE SCALE GENOMIC DNA]</scope>
    <source>
        <strain evidence="3 4">Mg02</strain>
    </source>
</reference>
<dbReference type="RefSeq" id="WP_220560480.1">
    <property type="nucleotide sequence ID" value="NZ_CP074133.1"/>
</dbReference>
<feature type="region of interest" description="Disordered" evidence="1">
    <location>
        <begin position="83"/>
        <end position="148"/>
    </location>
</feature>
<dbReference type="Proteomes" id="UP000676079">
    <property type="component" value="Chromosome"/>
</dbReference>
<keyword evidence="4" id="KW-1185">Reference proteome</keyword>
<gene>
    <name evidence="3" type="ORF">KGD84_12490</name>
</gene>
<protein>
    <submittedName>
        <fullName evidence="3">Uncharacterized protein</fullName>
    </submittedName>
</protein>
<sequence>MASALGLALGAVRGRAVVVFERDGHLWQRYTGGTFVYVVGTFLAMAAFDLAAAALGMAPDARPVQSALGVGFLGEAPAVGHRALAESTPSSPNATEPLPAFSPGVRDGRSRAPGGEKKTGPHTRARAGRGDAGQGLPVGGPSARRPPS</sequence>
<keyword evidence="2" id="KW-0472">Membrane</keyword>
<proteinExistence type="predicted"/>
<keyword evidence="2" id="KW-0812">Transmembrane</keyword>
<organism evidence="3 4">
    <name type="scientific">Nocardiopsis changdeensis</name>
    <dbReference type="NCBI Taxonomy" id="2831969"/>
    <lineage>
        <taxon>Bacteria</taxon>
        <taxon>Bacillati</taxon>
        <taxon>Actinomycetota</taxon>
        <taxon>Actinomycetes</taxon>
        <taxon>Streptosporangiales</taxon>
        <taxon>Nocardiopsidaceae</taxon>
        <taxon>Nocardiopsis</taxon>
    </lineage>
</organism>
<evidence type="ECO:0000313" key="4">
    <source>
        <dbReference type="Proteomes" id="UP000676079"/>
    </source>
</evidence>
<evidence type="ECO:0000313" key="3">
    <source>
        <dbReference type="EMBL" id="QUX25001.1"/>
    </source>
</evidence>
<name>A0ABX8BSG4_9ACTN</name>
<keyword evidence="2" id="KW-1133">Transmembrane helix</keyword>
<evidence type="ECO:0000256" key="2">
    <source>
        <dbReference type="SAM" id="Phobius"/>
    </source>
</evidence>
<accession>A0ABX8BSG4</accession>
<dbReference type="EMBL" id="CP074133">
    <property type="protein sequence ID" value="QUX25001.1"/>
    <property type="molecule type" value="Genomic_DNA"/>
</dbReference>